<dbReference type="Pfam" id="PF02661">
    <property type="entry name" value="Fic"/>
    <property type="match status" value="1"/>
</dbReference>
<organism evidence="4 5">
    <name type="scientific">Verticiella sediminum</name>
    <dbReference type="NCBI Taxonomy" id="1247510"/>
    <lineage>
        <taxon>Bacteria</taxon>
        <taxon>Pseudomonadati</taxon>
        <taxon>Pseudomonadota</taxon>
        <taxon>Betaproteobacteria</taxon>
        <taxon>Burkholderiales</taxon>
        <taxon>Alcaligenaceae</taxon>
        <taxon>Verticiella</taxon>
    </lineage>
</organism>
<evidence type="ECO:0000313" key="5">
    <source>
        <dbReference type="Proteomes" id="UP000318405"/>
    </source>
</evidence>
<gene>
    <name evidence="4" type="ORF">FOZ76_03600</name>
</gene>
<dbReference type="PANTHER" id="PTHR13504">
    <property type="entry name" value="FIDO DOMAIN-CONTAINING PROTEIN DDB_G0283145"/>
    <property type="match status" value="1"/>
</dbReference>
<dbReference type="OrthoDB" id="9813719at2"/>
<feature type="active site" evidence="1">
    <location>
        <position position="319"/>
    </location>
</feature>
<evidence type="ECO:0000313" key="4">
    <source>
        <dbReference type="EMBL" id="TSH97888.1"/>
    </source>
</evidence>
<dbReference type="Proteomes" id="UP000318405">
    <property type="component" value="Unassembled WGS sequence"/>
</dbReference>
<keyword evidence="2" id="KW-0547">Nucleotide-binding</keyword>
<dbReference type="EMBL" id="VLTJ01000007">
    <property type="protein sequence ID" value="TSH97888.1"/>
    <property type="molecule type" value="Genomic_DNA"/>
</dbReference>
<feature type="domain" description="Fido" evidence="3">
    <location>
        <begin position="236"/>
        <end position="378"/>
    </location>
</feature>
<protein>
    <submittedName>
        <fullName evidence="4">Fic family protein</fullName>
    </submittedName>
</protein>
<keyword evidence="5" id="KW-1185">Reference proteome</keyword>
<evidence type="ECO:0000256" key="2">
    <source>
        <dbReference type="PIRSR" id="PIRSR640198-2"/>
    </source>
</evidence>
<name>A0A556AY94_9BURK</name>
<dbReference type="GO" id="GO:0005524">
    <property type="term" value="F:ATP binding"/>
    <property type="evidence" value="ECO:0007669"/>
    <property type="project" value="UniProtKB-KW"/>
</dbReference>
<accession>A0A556AY94</accession>
<dbReference type="PROSITE" id="PS51459">
    <property type="entry name" value="FIDO"/>
    <property type="match status" value="1"/>
</dbReference>
<dbReference type="AlphaFoldDB" id="A0A556AY94"/>
<dbReference type="SUPFAM" id="SSF140931">
    <property type="entry name" value="Fic-like"/>
    <property type="match status" value="1"/>
</dbReference>
<reference evidence="4 5" key="1">
    <citation type="submission" date="2019-07" db="EMBL/GenBank/DDBJ databases">
        <title>Qingshengfaniella alkalisoli gen. nov., sp. nov., isolated from saline soil.</title>
        <authorList>
            <person name="Xu L."/>
            <person name="Huang X.-X."/>
            <person name="Sun J.-Q."/>
        </authorList>
    </citation>
    <scope>NUCLEOTIDE SEQUENCE [LARGE SCALE GENOMIC DNA]</scope>
    <source>
        <strain evidence="4 5">DSM 27279</strain>
    </source>
</reference>
<proteinExistence type="predicted"/>
<dbReference type="Gene3D" id="1.10.3290.10">
    <property type="entry name" value="Fido-like domain"/>
    <property type="match status" value="1"/>
</dbReference>
<feature type="binding site" evidence="2">
    <location>
        <begin position="323"/>
        <end position="330"/>
    </location>
    <ligand>
        <name>ATP</name>
        <dbReference type="ChEBI" id="CHEBI:30616"/>
    </ligand>
</feature>
<dbReference type="InterPro" id="IPR003812">
    <property type="entry name" value="Fido"/>
</dbReference>
<comment type="caution">
    <text evidence="4">The sequence shown here is derived from an EMBL/GenBank/DDBJ whole genome shotgun (WGS) entry which is preliminary data.</text>
</comment>
<keyword evidence="2" id="KW-0067">ATP-binding</keyword>
<dbReference type="PANTHER" id="PTHR13504:SF38">
    <property type="entry name" value="FIDO DOMAIN-CONTAINING PROTEIN"/>
    <property type="match status" value="1"/>
</dbReference>
<dbReference type="RefSeq" id="WP_143946770.1">
    <property type="nucleotide sequence ID" value="NZ_BAABMB010000004.1"/>
</dbReference>
<dbReference type="InterPro" id="IPR036597">
    <property type="entry name" value="Fido-like_dom_sf"/>
</dbReference>
<evidence type="ECO:0000259" key="3">
    <source>
        <dbReference type="PROSITE" id="PS51459"/>
    </source>
</evidence>
<sequence length="510" mass="57488">MSDWIGYRWLQMHYRLAPVQQLRTHCAIGARRQTIHDHGRVQEFYTARQRPQATLAGHLGFALKHEGVQLELLSRLFAQTGPAELEAWIAAEPTGQYARRAGFLYEWLTGRRLAFPGVRSGNYVPILDPALYITATRTTNDARWRVRDNLPGTPDYCPTVARTQAVTAAETYAAKAQLEALETCYGQDFLRRSAVWLTVKESRASFAIEHEEQHEGRIQRFAAAMEAMCGAGARGLDIDVLQDLQARILGPRATRYGLRQSPVFVGAMDGFVPVVHYIAPHWDDVPRLLDGLRAFEERTIGSAAVVRAAVLSFGFVYIHPMVDGNGRISRFLINDTLRRDGMVPSPLILPVSATITQSVVRRQGYDDVLEVFSRPFMRHFAGSYRFGPERRAPDGVLYNLEFDGYAEALAAWRFPDLTEHAAYLAEVVRATLEEEMPREARYLRRLRELRERVKNVVEGPDTDVDRIIRSIQQHGGVSSALRKQFPLLGDADLAQRLIDAIASVTDEDTD</sequence>
<dbReference type="InterPro" id="IPR040198">
    <property type="entry name" value="Fido_containing"/>
</dbReference>
<evidence type="ECO:0000256" key="1">
    <source>
        <dbReference type="PIRSR" id="PIRSR640198-1"/>
    </source>
</evidence>